<name>A0A218XI10_PUNGR</name>
<protein>
    <submittedName>
        <fullName evidence="1">Uncharacterized protein</fullName>
    </submittedName>
</protein>
<dbReference type="EMBL" id="MTKT01001810">
    <property type="protein sequence ID" value="OWM83982.1"/>
    <property type="molecule type" value="Genomic_DNA"/>
</dbReference>
<proteinExistence type="predicted"/>
<comment type="caution">
    <text evidence="1">The sequence shown here is derived from an EMBL/GenBank/DDBJ whole genome shotgun (WGS) entry which is preliminary data.</text>
</comment>
<organism evidence="1 2">
    <name type="scientific">Punica granatum</name>
    <name type="common">Pomegranate</name>
    <dbReference type="NCBI Taxonomy" id="22663"/>
    <lineage>
        <taxon>Eukaryota</taxon>
        <taxon>Viridiplantae</taxon>
        <taxon>Streptophyta</taxon>
        <taxon>Embryophyta</taxon>
        <taxon>Tracheophyta</taxon>
        <taxon>Spermatophyta</taxon>
        <taxon>Magnoliopsida</taxon>
        <taxon>eudicotyledons</taxon>
        <taxon>Gunneridae</taxon>
        <taxon>Pentapetalae</taxon>
        <taxon>rosids</taxon>
        <taxon>malvids</taxon>
        <taxon>Myrtales</taxon>
        <taxon>Lythraceae</taxon>
        <taxon>Punica</taxon>
    </lineage>
</organism>
<accession>A0A218XI10</accession>
<reference evidence="2" key="1">
    <citation type="journal article" date="2017" name="Plant J.">
        <title>The pomegranate (Punica granatum L.) genome and the genomics of punicalagin biosynthesis.</title>
        <authorList>
            <person name="Qin G."/>
            <person name="Xu C."/>
            <person name="Ming R."/>
            <person name="Tang H."/>
            <person name="Guyot R."/>
            <person name="Kramer E.M."/>
            <person name="Hu Y."/>
            <person name="Yi X."/>
            <person name="Qi Y."/>
            <person name="Xu X."/>
            <person name="Gao Z."/>
            <person name="Pan H."/>
            <person name="Jian J."/>
            <person name="Tian Y."/>
            <person name="Yue Z."/>
            <person name="Xu Y."/>
        </authorList>
    </citation>
    <scope>NUCLEOTIDE SEQUENCE [LARGE SCALE GENOMIC DNA]</scope>
    <source>
        <strain evidence="2">cv. Dabenzi</strain>
    </source>
</reference>
<gene>
    <name evidence="1" type="ORF">CDL15_Pgr004413</name>
</gene>
<dbReference type="Proteomes" id="UP000197138">
    <property type="component" value="Unassembled WGS sequence"/>
</dbReference>
<evidence type="ECO:0000313" key="1">
    <source>
        <dbReference type="EMBL" id="OWM83982.1"/>
    </source>
</evidence>
<dbReference type="AlphaFoldDB" id="A0A218XI10"/>
<evidence type="ECO:0000313" key="2">
    <source>
        <dbReference type="Proteomes" id="UP000197138"/>
    </source>
</evidence>
<sequence>MKVVLIWRSRRAEEKRLIPVEGGNGPTDLGVLVAVEEVTELHTGGVEEVGAGGVLVGDEGSLVGR</sequence>